<proteinExistence type="inferred from homology"/>
<protein>
    <recommendedName>
        <fullName evidence="7">Myo-inositol 2-dehydrogenase</fullName>
    </recommendedName>
</protein>
<dbReference type="GO" id="GO:0000166">
    <property type="term" value="F:nucleotide binding"/>
    <property type="evidence" value="ECO:0007669"/>
    <property type="project" value="InterPro"/>
</dbReference>
<dbReference type="Gene3D" id="3.40.50.720">
    <property type="entry name" value="NAD(P)-binding Rossmann-like Domain"/>
    <property type="match status" value="1"/>
</dbReference>
<dbReference type="Gene3D" id="3.30.360.10">
    <property type="entry name" value="Dihydrodipicolinate Reductase, domain 2"/>
    <property type="match status" value="1"/>
</dbReference>
<dbReference type="SUPFAM" id="SSF55347">
    <property type="entry name" value="Glyceraldehyde-3-phosphate dehydrogenase-like, C-terminal domain"/>
    <property type="match status" value="1"/>
</dbReference>
<evidence type="ECO:0000259" key="3">
    <source>
        <dbReference type="Pfam" id="PF01408"/>
    </source>
</evidence>
<name>A0A427XMR7_9TREE</name>
<keyword evidence="6" id="KW-1185">Reference proteome</keyword>
<evidence type="ECO:0000313" key="5">
    <source>
        <dbReference type="EMBL" id="RSH80160.1"/>
    </source>
</evidence>
<dbReference type="Pfam" id="PF01408">
    <property type="entry name" value="GFO_IDH_MocA"/>
    <property type="match status" value="1"/>
</dbReference>
<dbReference type="PANTHER" id="PTHR42840">
    <property type="entry name" value="NAD(P)-BINDING ROSSMANN-FOLD SUPERFAMILY PROTEIN-RELATED"/>
    <property type="match status" value="1"/>
</dbReference>
<dbReference type="Proteomes" id="UP000279259">
    <property type="component" value="Unassembled WGS sequence"/>
</dbReference>
<gene>
    <name evidence="5" type="ORF">EHS25_007265</name>
</gene>
<dbReference type="AlphaFoldDB" id="A0A427XMR7"/>
<dbReference type="InterPro" id="IPR055170">
    <property type="entry name" value="GFO_IDH_MocA-like_dom"/>
</dbReference>
<keyword evidence="2" id="KW-0560">Oxidoreductase</keyword>
<dbReference type="InterPro" id="IPR036291">
    <property type="entry name" value="NAD(P)-bd_dom_sf"/>
</dbReference>
<dbReference type="Pfam" id="PF22725">
    <property type="entry name" value="GFO_IDH_MocA_C3"/>
    <property type="match status" value="1"/>
</dbReference>
<evidence type="ECO:0000256" key="2">
    <source>
        <dbReference type="ARBA" id="ARBA00023002"/>
    </source>
</evidence>
<dbReference type="GO" id="GO:0016491">
    <property type="term" value="F:oxidoreductase activity"/>
    <property type="evidence" value="ECO:0007669"/>
    <property type="project" value="UniProtKB-KW"/>
</dbReference>
<dbReference type="FunFam" id="3.30.360.10:FF:000017">
    <property type="entry name" value="Oxidoreductase family NAD-binding Rossmann fold"/>
    <property type="match status" value="1"/>
</dbReference>
<evidence type="ECO:0000259" key="4">
    <source>
        <dbReference type="Pfam" id="PF22725"/>
    </source>
</evidence>
<feature type="domain" description="Gfo/Idh/MocA-like oxidoreductase N-terminal" evidence="3">
    <location>
        <begin position="18"/>
        <end position="139"/>
    </location>
</feature>
<evidence type="ECO:0000256" key="1">
    <source>
        <dbReference type="ARBA" id="ARBA00010928"/>
    </source>
</evidence>
<dbReference type="SUPFAM" id="SSF51735">
    <property type="entry name" value="NAD(P)-binding Rossmann-fold domains"/>
    <property type="match status" value="1"/>
</dbReference>
<dbReference type="GO" id="GO:0005737">
    <property type="term" value="C:cytoplasm"/>
    <property type="evidence" value="ECO:0007669"/>
    <property type="project" value="TreeGrafter"/>
</dbReference>
<reference evidence="5 6" key="1">
    <citation type="submission" date="2018-11" db="EMBL/GenBank/DDBJ databases">
        <title>Genome sequence of Saitozyma podzolica DSM 27192.</title>
        <authorList>
            <person name="Aliyu H."/>
            <person name="Gorte O."/>
            <person name="Ochsenreither K."/>
        </authorList>
    </citation>
    <scope>NUCLEOTIDE SEQUENCE [LARGE SCALE GENOMIC DNA]</scope>
    <source>
        <strain evidence="5 6">DSM 27192</strain>
    </source>
</reference>
<sequence length="365" mass="40085">MPVAVPTNSSARPESRRLRIGVIGLGRMGQRHARNVAFAAPRAELVAACDLLAENVSWARTNLPGHTSIYDDEDAFFQHEGLDAVLIATETSTHAPLALKALQARQHVLVEKPVSVDQETAKEFASKSKQYPGLKVMVGFSRRFDESYREAKRMIDTGLVGQPFLIKSSTNDQYDPSGFFIAYSAKSGGIFMDCGIHDIDMARWLLDISPSQRIKRVFASGTNVRHPELAASGDADNALGFVEYEDGKSFTFHLSRTAMHGHDCACEVLGSEAKLLVNQNPRMNRLDVADQHGVRTLSTPTYYERFREAFVAEVNAFADSVLDDTAVPSTVTDAIEAGNIAHALTVSFRTGKPVLFDEENQPILV</sequence>
<dbReference type="OrthoDB" id="446809at2759"/>
<comment type="caution">
    <text evidence="5">The sequence shown here is derived from an EMBL/GenBank/DDBJ whole genome shotgun (WGS) entry which is preliminary data.</text>
</comment>
<dbReference type="STRING" id="1890683.A0A427XMR7"/>
<accession>A0A427XMR7</accession>
<dbReference type="GO" id="GO:0006740">
    <property type="term" value="P:NADPH regeneration"/>
    <property type="evidence" value="ECO:0007669"/>
    <property type="project" value="TreeGrafter"/>
</dbReference>
<dbReference type="EMBL" id="RSCD01000036">
    <property type="protein sequence ID" value="RSH80160.1"/>
    <property type="molecule type" value="Genomic_DNA"/>
</dbReference>
<dbReference type="PANTHER" id="PTHR42840:SF3">
    <property type="entry name" value="BINDING ROSSMANN FOLD OXIDOREDUCTASE, PUTATIVE (AFU_ORTHOLOGUE AFUA_2G10240)-RELATED"/>
    <property type="match status" value="1"/>
</dbReference>
<feature type="domain" description="GFO/IDH/MocA-like oxidoreductase" evidence="4">
    <location>
        <begin position="148"/>
        <end position="275"/>
    </location>
</feature>
<comment type="similarity">
    <text evidence="1">Belongs to the Gfo/Idh/MocA family.</text>
</comment>
<organism evidence="5 6">
    <name type="scientific">Saitozyma podzolica</name>
    <dbReference type="NCBI Taxonomy" id="1890683"/>
    <lineage>
        <taxon>Eukaryota</taxon>
        <taxon>Fungi</taxon>
        <taxon>Dikarya</taxon>
        <taxon>Basidiomycota</taxon>
        <taxon>Agaricomycotina</taxon>
        <taxon>Tremellomycetes</taxon>
        <taxon>Tremellales</taxon>
        <taxon>Trimorphomycetaceae</taxon>
        <taxon>Saitozyma</taxon>
    </lineage>
</organism>
<dbReference type="InterPro" id="IPR000683">
    <property type="entry name" value="Gfo/Idh/MocA-like_OxRdtase_N"/>
</dbReference>
<evidence type="ECO:0008006" key="7">
    <source>
        <dbReference type="Google" id="ProtNLM"/>
    </source>
</evidence>
<evidence type="ECO:0000313" key="6">
    <source>
        <dbReference type="Proteomes" id="UP000279259"/>
    </source>
</evidence>